<organism evidence="1 2">
    <name type="scientific">Racocetra persica</name>
    <dbReference type="NCBI Taxonomy" id="160502"/>
    <lineage>
        <taxon>Eukaryota</taxon>
        <taxon>Fungi</taxon>
        <taxon>Fungi incertae sedis</taxon>
        <taxon>Mucoromycota</taxon>
        <taxon>Glomeromycotina</taxon>
        <taxon>Glomeromycetes</taxon>
        <taxon>Diversisporales</taxon>
        <taxon>Gigasporaceae</taxon>
        <taxon>Racocetra</taxon>
    </lineage>
</organism>
<protein>
    <submittedName>
        <fullName evidence="1">19559_t:CDS:1</fullName>
    </submittedName>
</protein>
<dbReference type="EMBL" id="CAJVQC010035855">
    <property type="protein sequence ID" value="CAG8760009.1"/>
    <property type="molecule type" value="Genomic_DNA"/>
</dbReference>
<evidence type="ECO:0000313" key="2">
    <source>
        <dbReference type="Proteomes" id="UP000789920"/>
    </source>
</evidence>
<sequence length="56" mass="6457">QTEAIVIYDEVESIQNIDELEIEPENVNNDIFDELINLTKNTLTLLKKQKAAKNIQ</sequence>
<dbReference type="Proteomes" id="UP000789920">
    <property type="component" value="Unassembled WGS sequence"/>
</dbReference>
<feature type="non-terminal residue" evidence="1">
    <location>
        <position position="1"/>
    </location>
</feature>
<proteinExistence type="predicted"/>
<keyword evidence="2" id="KW-1185">Reference proteome</keyword>
<comment type="caution">
    <text evidence="1">The sequence shown here is derived from an EMBL/GenBank/DDBJ whole genome shotgun (WGS) entry which is preliminary data.</text>
</comment>
<gene>
    <name evidence="1" type="ORF">RPERSI_LOCUS15129</name>
</gene>
<reference evidence="1" key="1">
    <citation type="submission" date="2021-06" db="EMBL/GenBank/DDBJ databases">
        <authorList>
            <person name="Kallberg Y."/>
            <person name="Tangrot J."/>
            <person name="Rosling A."/>
        </authorList>
    </citation>
    <scope>NUCLEOTIDE SEQUENCE</scope>
    <source>
        <strain evidence="1">MA461A</strain>
    </source>
</reference>
<accession>A0ACA9QN88</accession>
<name>A0ACA9QN88_9GLOM</name>
<evidence type="ECO:0000313" key="1">
    <source>
        <dbReference type="EMBL" id="CAG8760009.1"/>
    </source>
</evidence>